<evidence type="ECO:0000256" key="6">
    <source>
        <dbReference type="ARBA" id="ARBA00022695"/>
    </source>
</evidence>
<dbReference type="GO" id="GO:0008408">
    <property type="term" value="F:3'-5' exonuclease activity"/>
    <property type="evidence" value="ECO:0007669"/>
    <property type="project" value="InterPro"/>
</dbReference>
<evidence type="ECO:0000256" key="4">
    <source>
        <dbReference type="ARBA" id="ARBA00019114"/>
    </source>
</evidence>
<sequence length="1184" mass="130006">MRSFVHLHVHTEYSMLDGAAKVGLLMDEVARRGMPAVAMSDHGNVHGAYEFHRAAGKAGIKPIIGIESYVAPASRYHREPVYYSDNLALRRSDDRTGEGGDVSGRGLYTHMTMWAADAEGLRNLFRLQSRAWLEGHVQKYPRMDDELLAEHGTGIIATTGCPSGAVQTRLRLGQYDEAVATAATYRDIFGRENYFLELMDHGLAIERRVRDDLLRLAKDLNLPPLATNDSHYVTENQAEAHDALLCIGTGKRLADQNRFRFSGTGYFIKTAEEMRALWDAEVPGACDNTLLIAERVGDYGEVFAHRDLMPKFPVPEGETESSWLRKETLEGARRRYAGEPPRETLERIDYELSVIDDMGFPGYFLVVADICRYARANGIGLGPGRGSATGSMVAYCTGITELDPIEHKLIFERFLNPERITMPDVDLDFDDRRRDEMIDYVTAKYGDDRVCQIVTFGTIKAKAAVKDACRVLGYPYALGDRITKAFPAAVGGKEIPLSAIQDEKHPRHGEAAELRKMYEEEPDVKRVVDTAMGVEGLTRGTGIHAAGVILSSEPLIDVLPLVKPKQGGPVITGFPFTQAEEMGLLKMDFLGLRNLTVIGDAIANVRANKGIEIDIREVPLDDRRTYELLARGDTLGVFQLDSGGMRVLLRLMRPTVFTDIAAVNALYRPGPMEMNAHTNYALRKTGKQKVEPIHPELEEALEPILGDTYHLVVFQEQVMAIAQQLAGYSLGGADMLRRAMGKKKKEVLDAEWGRFSAGMSDRGFSDEAVKAVWDVLVPFSGYGFNKSHTAGYGVVSYWTAYLKANHPAEYLAALLTSVGDDKDKMAVYLSDCRRLGIKVLPPDVNESVLNFAAVGKDIRFGLGAVRNVGAGVVDAIVTTRREKGGYTSFDDFLAKVPTVVCNKRVIESLAKAGAFDGLGHRRKALVMVHEQAIDAIIDVKRNEASGQDSLFGAFEETGDDSAAAFSVAITDAEWDKSTLLAFEREMLGLYVSSHPLDGAEQVLAAHRDTTIAELLAAGRTDGHVRVAGIISGLQRKVTKQGSPWAIVTLEDHDAAVECLIFPKTHTLYGEALAEDRVISVRGRINVRDETVSVYGEEISVLDVSAAGAEPPVVISVEEARLNARLVEEFRRILATHPGRAPVHMRVHRHGAKSVLVDLPFQIIPEPAFYGDVKALLGADAIGGS</sequence>
<evidence type="ECO:0000256" key="9">
    <source>
        <dbReference type="ARBA" id="ARBA00049244"/>
    </source>
</evidence>
<dbReference type="Proteomes" id="UP001165074">
    <property type="component" value="Unassembled WGS sequence"/>
</dbReference>
<organism evidence="11 12">
    <name type="scientific">Actinoallomurus iriomotensis</name>
    <dbReference type="NCBI Taxonomy" id="478107"/>
    <lineage>
        <taxon>Bacteria</taxon>
        <taxon>Bacillati</taxon>
        <taxon>Actinomycetota</taxon>
        <taxon>Actinomycetes</taxon>
        <taxon>Streptosporangiales</taxon>
        <taxon>Thermomonosporaceae</taxon>
        <taxon>Actinoallomurus</taxon>
    </lineage>
</organism>
<gene>
    <name evidence="11" type="primary">dnaE</name>
    <name evidence="11" type="ORF">Airi02_011690</name>
</gene>
<dbReference type="Gene3D" id="3.20.20.140">
    <property type="entry name" value="Metal-dependent hydrolases"/>
    <property type="match status" value="1"/>
</dbReference>
<dbReference type="NCBIfam" id="TIGR00594">
    <property type="entry name" value="polc"/>
    <property type="match status" value="1"/>
</dbReference>
<accession>A0A9W6RWT1</accession>
<dbReference type="NCBIfam" id="NF004226">
    <property type="entry name" value="PRK05673.1"/>
    <property type="match status" value="1"/>
</dbReference>
<comment type="caution">
    <text evidence="11">The sequence shown here is derived from an EMBL/GenBank/DDBJ whole genome shotgun (WGS) entry which is preliminary data.</text>
</comment>
<dbReference type="CDD" id="cd12113">
    <property type="entry name" value="PHP_PolIIIA_DnaE3"/>
    <property type="match status" value="1"/>
</dbReference>
<evidence type="ECO:0000256" key="1">
    <source>
        <dbReference type="ARBA" id="ARBA00004496"/>
    </source>
</evidence>
<dbReference type="Pfam" id="PF14579">
    <property type="entry name" value="HHH_6"/>
    <property type="match status" value="1"/>
</dbReference>
<dbReference type="Gene3D" id="1.10.150.870">
    <property type="match status" value="1"/>
</dbReference>
<evidence type="ECO:0000256" key="2">
    <source>
        <dbReference type="ARBA" id="ARBA00009496"/>
    </source>
</evidence>
<feature type="domain" description="Polymerase/histidinol phosphatase N-terminal" evidence="10">
    <location>
        <begin position="5"/>
        <end position="72"/>
    </location>
</feature>
<dbReference type="GO" id="GO:0005737">
    <property type="term" value="C:cytoplasm"/>
    <property type="evidence" value="ECO:0007669"/>
    <property type="project" value="UniProtKB-SubCell"/>
</dbReference>
<name>A0A9W6RWT1_9ACTN</name>
<dbReference type="Pfam" id="PF01336">
    <property type="entry name" value="tRNA_anti-codon"/>
    <property type="match status" value="1"/>
</dbReference>
<dbReference type="GO" id="GO:0003887">
    <property type="term" value="F:DNA-directed DNA polymerase activity"/>
    <property type="evidence" value="ECO:0007669"/>
    <property type="project" value="UniProtKB-KW"/>
</dbReference>
<dbReference type="RefSeq" id="WP_285567436.1">
    <property type="nucleotide sequence ID" value="NZ_BSTK01000002.1"/>
</dbReference>
<dbReference type="EMBL" id="BSTK01000002">
    <property type="protein sequence ID" value="GLY83239.1"/>
    <property type="molecule type" value="Genomic_DNA"/>
</dbReference>
<dbReference type="InterPro" id="IPR004365">
    <property type="entry name" value="NA-bd_OB_tRNA"/>
</dbReference>
<evidence type="ECO:0000313" key="11">
    <source>
        <dbReference type="EMBL" id="GLY83239.1"/>
    </source>
</evidence>
<dbReference type="Gene3D" id="1.10.10.1600">
    <property type="entry name" value="Bacterial DNA polymerase III alpha subunit, thumb domain"/>
    <property type="match status" value="1"/>
</dbReference>
<keyword evidence="7" id="KW-0235">DNA replication</keyword>
<dbReference type="InterPro" id="IPR004805">
    <property type="entry name" value="DnaE2/DnaE/PolC"/>
</dbReference>
<comment type="catalytic activity">
    <reaction evidence="9">
        <text>DNA(n) + a 2'-deoxyribonucleoside 5'-triphosphate = DNA(n+1) + diphosphate</text>
        <dbReference type="Rhea" id="RHEA:22508"/>
        <dbReference type="Rhea" id="RHEA-COMP:17339"/>
        <dbReference type="Rhea" id="RHEA-COMP:17340"/>
        <dbReference type="ChEBI" id="CHEBI:33019"/>
        <dbReference type="ChEBI" id="CHEBI:61560"/>
        <dbReference type="ChEBI" id="CHEBI:173112"/>
        <dbReference type="EC" id="2.7.7.7"/>
    </reaction>
</comment>
<evidence type="ECO:0000259" key="10">
    <source>
        <dbReference type="SMART" id="SM00481"/>
    </source>
</evidence>
<dbReference type="CDD" id="cd04485">
    <property type="entry name" value="DnaE_OBF"/>
    <property type="match status" value="1"/>
</dbReference>
<dbReference type="InterPro" id="IPR016195">
    <property type="entry name" value="Pol/histidinol_Pase-like"/>
</dbReference>
<dbReference type="InterPro" id="IPR029460">
    <property type="entry name" value="DNAPol_HHH"/>
</dbReference>
<dbReference type="AlphaFoldDB" id="A0A9W6RWT1"/>
<dbReference type="InterPro" id="IPR004013">
    <property type="entry name" value="PHP_dom"/>
</dbReference>
<keyword evidence="5" id="KW-0808">Transferase</keyword>
<evidence type="ECO:0000256" key="5">
    <source>
        <dbReference type="ARBA" id="ARBA00022679"/>
    </source>
</evidence>
<evidence type="ECO:0000256" key="8">
    <source>
        <dbReference type="ARBA" id="ARBA00022932"/>
    </source>
</evidence>
<dbReference type="PANTHER" id="PTHR32294:SF0">
    <property type="entry name" value="DNA POLYMERASE III SUBUNIT ALPHA"/>
    <property type="match status" value="1"/>
</dbReference>
<dbReference type="GO" id="GO:0006260">
    <property type="term" value="P:DNA replication"/>
    <property type="evidence" value="ECO:0007669"/>
    <property type="project" value="UniProtKB-KW"/>
</dbReference>
<dbReference type="GO" id="GO:0003676">
    <property type="term" value="F:nucleic acid binding"/>
    <property type="evidence" value="ECO:0007669"/>
    <property type="project" value="InterPro"/>
</dbReference>
<comment type="similarity">
    <text evidence="2">Belongs to the DNA polymerase type-C family. DnaE subfamily.</text>
</comment>
<dbReference type="InterPro" id="IPR040982">
    <property type="entry name" value="DNA_pol3_finger"/>
</dbReference>
<dbReference type="EC" id="2.7.7.7" evidence="3"/>
<evidence type="ECO:0000256" key="7">
    <source>
        <dbReference type="ARBA" id="ARBA00022705"/>
    </source>
</evidence>
<dbReference type="SMART" id="SM00481">
    <property type="entry name" value="POLIIIAc"/>
    <property type="match status" value="1"/>
</dbReference>
<dbReference type="Pfam" id="PF17657">
    <property type="entry name" value="DNA_pol3_finger"/>
    <property type="match status" value="1"/>
</dbReference>
<dbReference type="Pfam" id="PF07733">
    <property type="entry name" value="DNA_pol3_alpha"/>
    <property type="match status" value="1"/>
</dbReference>
<dbReference type="InterPro" id="IPR011708">
    <property type="entry name" value="DNA_pol3_alpha_NTPase_dom"/>
</dbReference>
<dbReference type="InterPro" id="IPR041931">
    <property type="entry name" value="DNA_pol3_alpha_thumb_dom"/>
</dbReference>
<comment type="subcellular location">
    <subcellularLocation>
        <location evidence="1">Cytoplasm</location>
    </subcellularLocation>
</comment>
<keyword evidence="12" id="KW-1185">Reference proteome</keyword>
<reference evidence="11" key="1">
    <citation type="submission" date="2023-03" db="EMBL/GenBank/DDBJ databases">
        <title>Actinoallomurus iriomotensis NBRC 103684.</title>
        <authorList>
            <person name="Ichikawa N."/>
            <person name="Sato H."/>
            <person name="Tonouchi N."/>
        </authorList>
    </citation>
    <scope>NUCLEOTIDE SEQUENCE</scope>
    <source>
        <strain evidence="11">NBRC 103684</strain>
    </source>
</reference>
<keyword evidence="8 11" id="KW-0239">DNA-directed DNA polymerase</keyword>
<dbReference type="SUPFAM" id="SSF89550">
    <property type="entry name" value="PHP domain-like"/>
    <property type="match status" value="1"/>
</dbReference>
<keyword evidence="6" id="KW-0548">Nucleotidyltransferase</keyword>
<evidence type="ECO:0000256" key="3">
    <source>
        <dbReference type="ARBA" id="ARBA00012417"/>
    </source>
</evidence>
<dbReference type="Pfam" id="PF02811">
    <property type="entry name" value="PHP"/>
    <property type="match status" value="1"/>
</dbReference>
<protein>
    <recommendedName>
        <fullName evidence="4">DNA polymerase III subunit alpha</fullName>
        <ecNumber evidence="3">2.7.7.7</ecNumber>
    </recommendedName>
</protein>
<evidence type="ECO:0000313" key="12">
    <source>
        <dbReference type="Proteomes" id="UP001165074"/>
    </source>
</evidence>
<dbReference type="PANTHER" id="PTHR32294">
    <property type="entry name" value="DNA POLYMERASE III SUBUNIT ALPHA"/>
    <property type="match status" value="1"/>
</dbReference>
<proteinExistence type="inferred from homology"/>
<dbReference type="InterPro" id="IPR003141">
    <property type="entry name" value="Pol/His_phosphatase_N"/>
</dbReference>